<dbReference type="GO" id="GO:0003700">
    <property type="term" value="F:DNA-binding transcription factor activity"/>
    <property type="evidence" value="ECO:0007669"/>
    <property type="project" value="TreeGrafter"/>
</dbReference>
<dbReference type="InterPro" id="IPR014710">
    <property type="entry name" value="RmlC-like_jellyroll"/>
</dbReference>
<dbReference type="InterPro" id="IPR011051">
    <property type="entry name" value="RmlC_Cupin_sf"/>
</dbReference>
<feature type="domain" description="HTH cro/C1-type" evidence="2">
    <location>
        <begin position="1"/>
        <end position="46"/>
    </location>
</feature>
<proteinExistence type="predicted"/>
<dbReference type="PANTHER" id="PTHR46797:SF1">
    <property type="entry name" value="METHYLPHOSPHONATE SYNTHASE"/>
    <property type="match status" value="1"/>
</dbReference>
<reference evidence="3 4" key="1">
    <citation type="submission" date="2018-07" db="EMBL/GenBank/DDBJ databases">
        <title>Venubactetium sediminum gen. nov., sp. nov., isolated from a marine solar saltern.</title>
        <authorList>
            <person name="Wang S."/>
        </authorList>
    </citation>
    <scope>NUCLEOTIDE SEQUENCE [LARGE SCALE GENOMIC DNA]</scope>
    <source>
        <strain evidence="3 4">WD2A32</strain>
    </source>
</reference>
<dbReference type="AlphaFoldDB" id="A0A369T827"/>
<dbReference type="GO" id="GO:0005829">
    <property type="term" value="C:cytosol"/>
    <property type="evidence" value="ECO:0007669"/>
    <property type="project" value="TreeGrafter"/>
</dbReference>
<dbReference type="SMART" id="SM00530">
    <property type="entry name" value="HTH_XRE"/>
    <property type="match status" value="1"/>
</dbReference>
<comment type="caution">
    <text evidence="3">The sequence shown here is derived from an EMBL/GenBank/DDBJ whole genome shotgun (WGS) entry which is preliminary data.</text>
</comment>
<dbReference type="GO" id="GO:0003677">
    <property type="term" value="F:DNA binding"/>
    <property type="evidence" value="ECO:0007669"/>
    <property type="project" value="UniProtKB-KW"/>
</dbReference>
<gene>
    <name evidence="3" type="ORF">DRB17_17225</name>
</gene>
<dbReference type="PANTHER" id="PTHR46797">
    <property type="entry name" value="HTH-TYPE TRANSCRIPTIONAL REGULATOR"/>
    <property type="match status" value="1"/>
</dbReference>
<dbReference type="EMBL" id="QPMH01000023">
    <property type="protein sequence ID" value="RDD60614.1"/>
    <property type="molecule type" value="Genomic_DNA"/>
</dbReference>
<dbReference type="PROSITE" id="PS50943">
    <property type="entry name" value="HTH_CROC1"/>
    <property type="match status" value="1"/>
</dbReference>
<dbReference type="SUPFAM" id="SSF47413">
    <property type="entry name" value="lambda repressor-like DNA-binding domains"/>
    <property type="match status" value="1"/>
</dbReference>
<dbReference type="CDD" id="cd02209">
    <property type="entry name" value="cupin_XRE_C"/>
    <property type="match status" value="1"/>
</dbReference>
<organism evidence="3 4">
    <name type="scientific">Ferruginivarius sediminum</name>
    <dbReference type="NCBI Taxonomy" id="2661937"/>
    <lineage>
        <taxon>Bacteria</taxon>
        <taxon>Pseudomonadati</taxon>
        <taxon>Pseudomonadota</taxon>
        <taxon>Alphaproteobacteria</taxon>
        <taxon>Rhodospirillales</taxon>
        <taxon>Rhodospirillaceae</taxon>
        <taxon>Ferruginivarius</taxon>
    </lineage>
</organism>
<accession>A0A369T827</accession>
<dbReference type="Gene3D" id="1.10.260.40">
    <property type="entry name" value="lambda repressor-like DNA-binding domains"/>
    <property type="match status" value="1"/>
</dbReference>
<dbReference type="InterPro" id="IPR013096">
    <property type="entry name" value="Cupin_2"/>
</dbReference>
<dbReference type="Pfam" id="PF07883">
    <property type="entry name" value="Cupin_2"/>
    <property type="match status" value="1"/>
</dbReference>
<dbReference type="Pfam" id="PF01381">
    <property type="entry name" value="HTH_3"/>
    <property type="match status" value="1"/>
</dbReference>
<name>A0A369T827_9PROT</name>
<dbReference type="CDD" id="cd00093">
    <property type="entry name" value="HTH_XRE"/>
    <property type="match status" value="1"/>
</dbReference>
<sequence>MTIAELARKAGISSGLLSQLERGKGNPSIETLSQLSRTLAIPIGTFFETVNAPSGEVIHPHTRRCLVLADSGMTYQLLVPDLQGSLSMLYIELPPAFSNADAPFSHHGEEVVFVLSGSIEIHLGDRKSLLGPGDSIRFSSTVDHWYKTFDERVVVITAQTPPSF</sequence>
<evidence type="ECO:0000256" key="1">
    <source>
        <dbReference type="ARBA" id="ARBA00023125"/>
    </source>
</evidence>
<evidence type="ECO:0000259" key="2">
    <source>
        <dbReference type="PROSITE" id="PS50943"/>
    </source>
</evidence>
<dbReference type="Proteomes" id="UP000253941">
    <property type="component" value="Unassembled WGS sequence"/>
</dbReference>
<protein>
    <submittedName>
        <fullName evidence="3">XRE family transcriptional regulator</fullName>
    </submittedName>
</protein>
<dbReference type="SUPFAM" id="SSF51182">
    <property type="entry name" value="RmlC-like cupins"/>
    <property type="match status" value="1"/>
</dbReference>
<dbReference type="InterPro" id="IPR001387">
    <property type="entry name" value="Cro/C1-type_HTH"/>
</dbReference>
<keyword evidence="4" id="KW-1185">Reference proteome</keyword>
<dbReference type="Gene3D" id="2.60.120.10">
    <property type="entry name" value="Jelly Rolls"/>
    <property type="match status" value="1"/>
</dbReference>
<keyword evidence="1" id="KW-0238">DNA-binding</keyword>
<evidence type="ECO:0000313" key="3">
    <source>
        <dbReference type="EMBL" id="RDD60614.1"/>
    </source>
</evidence>
<dbReference type="InterPro" id="IPR010982">
    <property type="entry name" value="Lambda_DNA-bd_dom_sf"/>
</dbReference>
<evidence type="ECO:0000313" key="4">
    <source>
        <dbReference type="Proteomes" id="UP000253941"/>
    </source>
</evidence>
<dbReference type="InterPro" id="IPR050807">
    <property type="entry name" value="TransReg_Diox_bact_type"/>
</dbReference>